<feature type="region of interest" description="Disordered" evidence="1">
    <location>
        <begin position="1"/>
        <end position="49"/>
    </location>
</feature>
<feature type="compositionally biased region" description="Low complexity" evidence="1">
    <location>
        <begin position="31"/>
        <end position="43"/>
    </location>
</feature>
<feature type="compositionally biased region" description="Basic and acidic residues" evidence="1">
    <location>
        <begin position="1"/>
        <end position="17"/>
    </location>
</feature>
<dbReference type="RefSeq" id="YP_008719817.1">
    <property type="nucleotide sequence ID" value="NC_022612.1"/>
</dbReference>
<organism evidence="3 4">
    <name type="scientific">turkey adenovirus 4</name>
    <dbReference type="NCBI Taxonomy" id="1408257"/>
    <lineage>
        <taxon>Viruses</taxon>
        <taxon>Varidnaviria</taxon>
        <taxon>Bamfordvirae</taxon>
        <taxon>Preplasmiviricota</taxon>
        <taxon>Polisuviricotina</taxon>
        <taxon>Pharingeaviricetes</taxon>
        <taxon>Rowavirales</taxon>
        <taxon>Adenoviridae</taxon>
        <taxon>Aviadenovirus</taxon>
        <taxon>Aviadenovirus gallopavoquartum</taxon>
        <taxon>Turkey aviadenovirus C</taxon>
    </lineage>
</organism>
<proteinExistence type="predicted"/>
<protein>
    <submittedName>
        <fullName evidence="3">ORF13</fullName>
    </submittedName>
</protein>
<evidence type="ECO:0000256" key="1">
    <source>
        <dbReference type="SAM" id="MobiDB-lite"/>
    </source>
</evidence>
<dbReference type="Proteomes" id="UP000161081">
    <property type="component" value="Segment"/>
</dbReference>
<dbReference type="OrthoDB" id="10522at10239"/>
<dbReference type="GO" id="GO:0019079">
    <property type="term" value="P:viral genome replication"/>
    <property type="evidence" value="ECO:0007669"/>
    <property type="project" value="InterPro"/>
</dbReference>
<evidence type="ECO:0000313" key="3">
    <source>
        <dbReference type="EMBL" id="AGX93298.1"/>
    </source>
</evidence>
<sequence>MATKRKASDADLDSLHEDTDDDYNTFPYIPETPTTPSPSMEESGVANETSASQIDSIIEALFSDGIVHESQWSTDQRNRFSLLPQEQENIFKILKERFSNSHSLYAQLPLEDNDSLRFAFYNAKENWFHQLLERETYDAEICSATLRQWLQGDINTLVLCGGRLSNAKLLFNILSSCFPLAVTHGELNDVAHLADVSEHSPLYCVPFVESEPSTLMLHFMEGNSGTCLVNHRMRHVRATQMLIHCSDISKACSFMCRNTTILFLPGPHAKTPHCFLPRRELKDFITSCNQNAAACKVAIHCKRDNRLCPSCIEYSPEY</sequence>
<dbReference type="InterPro" id="IPR001257">
    <property type="entry name" value="Parvovirus_NS1_helicase"/>
</dbReference>
<keyword evidence="4" id="KW-1185">Reference proteome</keyword>
<evidence type="ECO:0000259" key="2">
    <source>
        <dbReference type="Pfam" id="PF01057"/>
    </source>
</evidence>
<evidence type="ECO:0000313" key="4">
    <source>
        <dbReference type="Proteomes" id="UP000161081"/>
    </source>
</evidence>
<dbReference type="GeneID" id="17400980"/>
<dbReference type="EMBL" id="KF477312">
    <property type="protein sequence ID" value="AGX93298.1"/>
    <property type="molecule type" value="Genomic_DNA"/>
</dbReference>
<dbReference type="Pfam" id="PF01057">
    <property type="entry name" value="Parvo_NS1"/>
    <property type="match status" value="1"/>
</dbReference>
<reference evidence="3 4" key="1">
    <citation type="journal article" date="2014" name="J. Gen. Virol.">
        <title>Whole-genome sequences of two turkey adenovirus types reveal the existence of two unknown lineages that merit the establishment of novel species within the genus Aviadenovirus.</title>
        <authorList>
            <person name="Marek A."/>
            <person name="Ballmann M.Z."/>
            <person name="Kosiol C."/>
            <person name="Harrach B."/>
            <person name="Schlotterer C."/>
            <person name="Hess M."/>
        </authorList>
    </citation>
    <scope>NUCLEOTIDE SEQUENCE [LARGE SCALE GENOMIC DNA]</scope>
    <source>
        <strain evidence="3">TNI1</strain>
    </source>
</reference>
<dbReference type="KEGG" id="vg:17400980"/>
<name>U5NEI2_9ADEN</name>
<feature type="domain" description="Parvovirus non-structural protein 1 helicase" evidence="2">
    <location>
        <begin position="50"/>
        <end position="180"/>
    </location>
</feature>
<accession>U5NEI2</accession>